<keyword evidence="1" id="KW-0472">Membrane</keyword>
<name>A0A7S0APM5_9STRA</name>
<proteinExistence type="predicted"/>
<keyword evidence="1" id="KW-0812">Transmembrane</keyword>
<feature type="transmembrane region" description="Helical" evidence="1">
    <location>
        <begin position="148"/>
        <end position="170"/>
    </location>
</feature>
<dbReference type="AlphaFoldDB" id="A0A7S0APM5"/>
<reference evidence="2" key="1">
    <citation type="submission" date="2021-01" db="EMBL/GenBank/DDBJ databases">
        <authorList>
            <person name="Corre E."/>
            <person name="Pelletier E."/>
            <person name="Niang G."/>
            <person name="Scheremetjew M."/>
            <person name="Finn R."/>
            <person name="Kale V."/>
            <person name="Holt S."/>
            <person name="Cochrane G."/>
            <person name="Meng A."/>
            <person name="Brown T."/>
            <person name="Cohen L."/>
        </authorList>
    </citation>
    <scope>NUCLEOTIDE SEQUENCE</scope>
    <source>
        <strain evidence="2">CCMP3303</strain>
    </source>
</reference>
<accession>A0A7S0APM5</accession>
<keyword evidence="1" id="KW-1133">Transmembrane helix</keyword>
<gene>
    <name evidence="2" type="ORF">MPOL1434_LOCUS5918</name>
</gene>
<evidence type="ECO:0000313" key="2">
    <source>
        <dbReference type="EMBL" id="CAD8370335.1"/>
    </source>
</evidence>
<organism evidence="2">
    <name type="scientific">Minutocellus polymorphus</name>
    <dbReference type="NCBI Taxonomy" id="265543"/>
    <lineage>
        <taxon>Eukaryota</taxon>
        <taxon>Sar</taxon>
        <taxon>Stramenopiles</taxon>
        <taxon>Ochrophyta</taxon>
        <taxon>Bacillariophyta</taxon>
        <taxon>Mediophyceae</taxon>
        <taxon>Cymatosirophycidae</taxon>
        <taxon>Cymatosirales</taxon>
        <taxon>Cymatosiraceae</taxon>
        <taxon>Minutocellus</taxon>
    </lineage>
</organism>
<dbReference type="EMBL" id="HBEJ01010051">
    <property type="protein sequence ID" value="CAD8370335.1"/>
    <property type="molecule type" value="Transcribed_RNA"/>
</dbReference>
<sequence length="176" mass="19431">MATVSVVRPSGLIRLSTLTGTGKNKVLHSALLFILRNKHRERHDSSIDSILFLCLSNVHQSFLNLSVYICSTCTMYPSPPKQGIHEEPMYTHTRLVVYADLASPLCCDFIFFLNSSQGSQLISRVEASWTLHPHLLSHVHPTNLHRGLVQGLIGGSMLAACAFFAAWRVATSSSIL</sequence>
<protein>
    <submittedName>
        <fullName evidence="2">Uncharacterized protein</fullName>
    </submittedName>
</protein>
<evidence type="ECO:0000256" key="1">
    <source>
        <dbReference type="SAM" id="Phobius"/>
    </source>
</evidence>